<organism evidence="1 2">
    <name type="scientific">Linum trigynum</name>
    <dbReference type="NCBI Taxonomy" id="586398"/>
    <lineage>
        <taxon>Eukaryota</taxon>
        <taxon>Viridiplantae</taxon>
        <taxon>Streptophyta</taxon>
        <taxon>Embryophyta</taxon>
        <taxon>Tracheophyta</taxon>
        <taxon>Spermatophyta</taxon>
        <taxon>Magnoliopsida</taxon>
        <taxon>eudicotyledons</taxon>
        <taxon>Gunneridae</taxon>
        <taxon>Pentapetalae</taxon>
        <taxon>rosids</taxon>
        <taxon>fabids</taxon>
        <taxon>Malpighiales</taxon>
        <taxon>Linaceae</taxon>
        <taxon>Linum</taxon>
    </lineage>
</organism>
<name>A0AAV2E0P9_9ROSI</name>
<sequence length="133" mass="14705">MDHSTAHRERVGRVKVCVEVNAKKPRVDKISVTSDDMTKFFIGVEYCGLPRCCEKCQVFDHDCAIPVSGLTKNVWRVKKPQISAINEEEMVNIMNEVSGCLEALVVEKETGMDKGKAIWIATPSPVTPSALPS</sequence>
<evidence type="ECO:0000313" key="2">
    <source>
        <dbReference type="Proteomes" id="UP001497516"/>
    </source>
</evidence>
<reference evidence="1 2" key="1">
    <citation type="submission" date="2024-04" db="EMBL/GenBank/DDBJ databases">
        <authorList>
            <person name="Fracassetti M."/>
        </authorList>
    </citation>
    <scope>NUCLEOTIDE SEQUENCE [LARGE SCALE GENOMIC DNA]</scope>
</reference>
<evidence type="ECO:0000313" key="1">
    <source>
        <dbReference type="EMBL" id="CAL1379145.1"/>
    </source>
</evidence>
<keyword evidence="2" id="KW-1185">Reference proteome</keyword>
<protein>
    <submittedName>
        <fullName evidence="1">Uncharacterized protein</fullName>
    </submittedName>
</protein>
<gene>
    <name evidence="1" type="ORF">LTRI10_LOCUS20685</name>
</gene>
<dbReference type="AlphaFoldDB" id="A0AAV2E0P9"/>
<proteinExistence type="predicted"/>
<dbReference type="Proteomes" id="UP001497516">
    <property type="component" value="Chromosome 3"/>
</dbReference>
<accession>A0AAV2E0P9</accession>
<dbReference type="EMBL" id="OZ034816">
    <property type="protein sequence ID" value="CAL1379145.1"/>
    <property type="molecule type" value="Genomic_DNA"/>
</dbReference>